<organism evidence="2 3">
    <name type="scientific">Staurois parvus</name>
    <dbReference type="NCBI Taxonomy" id="386267"/>
    <lineage>
        <taxon>Eukaryota</taxon>
        <taxon>Metazoa</taxon>
        <taxon>Chordata</taxon>
        <taxon>Craniata</taxon>
        <taxon>Vertebrata</taxon>
        <taxon>Euteleostomi</taxon>
        <taxon>Amphibia</taxon>
        <taxon>Batrachia</taxon>
        <taxon>Anura</taxon>
        <taxon>Neobatrachia</taxon>
        <taxon>Ranoidea</taxon>
        <taxon>Ranidae</taxon>
        <taxon>Staurois</taxon>
    </lineage>
</organism>
<keyword evidence="3" id="KW-1185">Reference proteome</keyword>
<evidence type="ECO:0000313" key="3">
    <source>
        <dbReference type="Proteomes" id="UP001162483"/>
    </source>
</evidence>
<evidence type="ECO:0000256" key="1">
    <source>
        <dbReference type="SAM" id="MobiDB-lite"/>
    </source>
</evidence>
<proteinExistence type="predicted"/>
<name>A0ABN9FP06_9NEOB</name>
<dbReference type="Proteomes" id="UP001162483">
    <property type="component" value="Unassembled WGS sequence"/>
</dbReference>
<protein>
    <submittedName>
        <fullName evidence="2">Uncharacterized protein</fullName>
    </submittedName>
</protein>
<feature type="compositionally biased region" description="Low complexity" evidence="1">
    <location>
        <begin position="60"/>
        <end position="75"/>
    </location>
</feature>
<accession>A0ABN9FP06</accession>
<comment type="caution">
    <text evidence="2">The sequence shown here is derived from an EMBL/GenBank/DDBJ whole genome shotgun (WGS) entry which is preliminary data.</text>
</comment>
<dbReference type="EMBL" id="CATNWA010017052">
    <property type="protein sequence ID" value="CAI9597622.1"/>
    <property type="molecule type" value="Genomic_DNA"/>
</dbReference>
<feature type="non-terminal residue" evidence="2">
    <location>
        <position position="1"/>
    </location>
</feature>
<feature type="region of interest" description="Disordered" evidence="1">
    <location>
        <begin position="1"/>
        <end position="75"/>
    </location>
</feature>
<reference evidence="2" key="1">
    <citation type="submission" date="2023-05" db="EMBL/GenBank/DDBJ databases">
        <authorList>
            <person name="Stuckert A."/>
        </authorList>
    </citation>
    <scope>NUCLEOTIDE SEQUENCE</scope>
</reference>
<sequence length="75" mass="7954">KELAGVVRQAPGQQCEGREVPEEQAENSQGHKPGSVTHGQRGTEDQAEGMVRQARGSTGDGQQRSGSKQGQQLGR</sequence>
<gene>
    <name evidence="2" type="ORF">SPARVUS_LOCUS12278880</name>
</gene>
<evidence type="ECO:0000313" key="2">
    <source>
        <dbReference type="EMBL" id="CAI9597622.1"/>
    </source>
</evidence>